<gene>
    <name evidence="2" type="ORF">GCM10010405_24460</name>
</gene>
<proteinExistence type="predicted"/>
<comment type="caution">
    <text evidence="2">The sequence shown here is derived from an EMBL/GenBank/DDBJ whole genome shotgun (WGS) entry which is preliminary data.</text>
</comment>
<sequence length="84" mass="8312">MATSADLLTFPPEQGQGPLDLSGISDPDSGLDGSCVHDRAEAPLTSEPPLADVAPLTSEPPLAAGLPLTSEPTGVGYAAESAGI</sequence>
<evidence type="ECO:0000313" key="2">
    <source>
        <dbReference type="EMBL" id="GAA2440261.1"/>
    </source>
</evidence>
<organism evidence="2 3">
    <name type="scientific">Streptomyces macrosporus</name>
    <dbReference type="NCBI Taxonomy" id="44032"/>
    <lineage>
        <taxon>Bacteria</taxon>
        <taxon>Bacillati</taxon>
        <taxon>Actinomycetota</taxon>
        <taxon>Actinomycetes</taxon>
        <taxon>Kitasatosporales</taxon>
        <taxon>Streptomycetaceae</taxon>
        <taxon>Streptomyces</taxon>
    </lineage>
</organism>
<feature type="region of interest" description="Disordered" evidence="1">
    <location>
        <begin position="1"/>
        <end position="84"/>
    </location>
</feature>
<evidence type="ECO:0000256" key="1">
    <source>
        <dbReference type="SAM" id="MobiDB-lite"/>
    </source>
</evidence>
<name>A0ABN3JXH9_9ACTN</name>
<dbReference type="EMBL" id="BAAASZ010000020">
    <property type="protein sequence ID" value="GAA2440261.1"/>
    <property type="molecule type" value="Genomic_DNA"/>
</dbReference>
<dbReference type="Proteomes" id="UP001501638">
    <property type="component" value="Unassembled WGS sequence"/>
</dbReference>
<dbReference type="RefSeq" id="WP_344322291.1">
    <property type="nucleotide sequence ID" value="NZ_BAAASZ010000020.1"/>
</dbReference>
<keyword evidence="3" id="KW-1185">Reference proteome</keyword>
<evidence type="ECO:0000313" key="3">
    <source>
        <dbReference type="Proteomes" id="UP001501638"/>
    </source>
</evidence>
<protein>
    <submittedName>
        <fullName evidence="2">Uncharacterized protein</fullName>
    </submittedName>
</protein>
<accession>A0ABN3JXH9</accession>
<reference evidence="2 3" key="1">
    <citation type="journal article" date="2019" name="Int. J. Syst. Evol. Microbiol.">
        <title>The Global Catalogue of Microorganisms (GCM) 10K type strain sequencing project: providing services to taxonomists for standard genome sequencing and annotation.</title>
        <authorList>
            <consortium name="The Broad Institute Genomics Platform"/>
            <consortium name="The Broad Institute Genome Sequencing Center for Infectious Disease"/>
            <person name="Wu L."/>
            <person name="Ma J."/>
        </authorList>
    </citation>
    <scope>NUCLEOTIDE SEQUENCE [LARGE SCALE GENOMIC DNA]</scope>
    <source>
        <strain evidence="2 3">JCM 6305</strain>
    </source>
</reference>